<sequence>MSINHGRIAPFALKDIGPIEENNPTSRVRGNHPPAPFNWWPIANWGLRDSNISADFPTSARLAIQTYKSEFDTTIDGVILFSPLLISRVIQTLGPITIPLYNETITAQNLEERLHYYQLDNQGILKEVIIEKIKQTPANPQIAGNQARKLFTKRLSNALMDRIRHASPYEMIALAREMLRDLKTKDLQIYISNPQLQQLLGKYGSTSEIDRSLKHDGLYIVQANLSTSKASQYIQTNIQDTVTLDASGGATHLLKLGLIYTQIGPVYGFDTYRDYVRIYVPPNSKLLWSNGFDAGYNHAFCGTYGYPACPQYNIYGNGALMCPPNMAQAGFATWLLNDPYYSELHPMNRIGPPTNLESDEPERAMFGGWVIIPKNCNMTVTLSWYVPPMGKNHYSLLIQRQPGTQPLVDLTILPTSQGCSTLRTAGLHVQGIMGTEDSSFTPPPAATNYSCTMLSHA</sequence>
<dbReference type="RefSeq" id="WP_161977415.1">
    <property type="nucleotide sequence ID" value="NZ_BIFS01000001.1"/>
</dbReference>
<keyword evidence="2" id="KW-1185">Reference proteome</keyword>
<accession>A0A402AKS4</accession>
<gene>
    <name evidence="1" type="ORF">KDK_35270</name>
</gene>
<organism evidence="1 2">
    <name type="scientific">Dictyobacter kobayashii</name>
    <dbReference type="NCBI Taxonomy" id="2014872"/>
    <lineage>
        <taxon>Bacteria</taxon>
        <taxon>Bacillati</taxon>
        <taxon>Chloroflexota</taxon>
        <taxon>Ktedonobacteria</taxon>
        <taxon>Ktedonobacterales</taxon>
        <taxon>Dictyobacteraceae</taxon>
        <taxon>Dictyobacter</taxon>
    </lineage>
</organism>
<comment type="caution">
    <text evidence="1">The sequence shown here is derived from an EMBL/GenBank/DDBJ whole genome shotgun (WGS) entry which is preliminary data.</text>
</comment>
<name>A0A402AKS4_9CHLR</name>
<dbReference type="AlphaFoldDB" id="A0A402AKS4"/>
<dbReference type="Pfam" id="PF13196">
    <property type="entry name" value="DUF4012"/>
    <property type="match status" value="1"/>
</dbReference>
<evidence type="ECO:0000313" key="2">
    <source>
        <dbReference type="Proteomes" id="UP000287188"/>
    </source>
</evidence>
<proteinExistence type="predicted"/>
<protein>
    <recommendedName>
        <fullName evidence="3">DUF4012 domain-containing protein</fullName>
    </recommendedName>
</protein>
<dbReference type="InterPro" id="IPR025101">
    <property type="entry name" value="DUF4012"/>
</dbReference>
<evidence type="ECO:0000313" key="1">
    <source>
        <dbReference type="EMBL" id="GCE19727.1"/>
    </source>
</evidence>
<reference evidence="2" key="1">
    <citation type="submission" date="2018-12" db="EMBL/GenBank/DDBJ databases">
        <title>Tengunoibacter tsumagoiensis gen. nov., sp. nov., Dictyobacter kobayashii sp. nov., D. alpinus sp. nov., and D. joshuensis sp. nov. and description of Dictyobacteraceae fam. nov. within the order Ktedonobacterales isolated from Tengu-no-mugimeshi.</title>
        <authorList>
            <person name="Wang C.M."/>
            <person name="Zheng Y."/>
            <person name="Sakai Y."/>
            <person name="Toyoda A."/>
            <person name="Minakuchi Y."/>
            <person name="Abe K."/>
            <person name="Yokota A."/>
            <person name="Yabe S."/>
        </authorList>
    </citation>
    <scope>NUCLEOTIDE SEQUENCE [LARGE SCALE GENOMIC DNA]</scope>
    <source>
        <strain evidence="2">Uno11</strain>
    </source>
</reference>
<dbReference type="EMBL" id="BIFS01000001">
    <property type="protein sequence ID" value="GCE19727.1"/>
    <property type="molecule type" value="Genomic_DNA"/>
</dbReference>
<evidence type="ECO:0008006" key="3">
    <source>
        <dbReference type="Google" id="ProtNLM"/>
    </source>
</evidence>
<dbReference type="Proteomes" id="UP000287188">
    <property type="component" value="Unassembled WGS sequence"/>
</dbReference>